<protein>
    <recommendedName>
        <fullName evidence="1">peptidylprolyl isomerase</fullName>
        <ecNumber evidence="1">5.2.1.8</ecNumber>
    </recommendedName>
</protein>
<keyword evidence="4" id="KW-1185">Reference proteome</keyword>
<dbReference type="Proteomes" id="UP000054498">
    <property type="component" value="Unassembled WGS sequence"/>
</dbReference>
<evidence type="ECO:0000256" key="1">
    <source>
        <dbReference type="PROSITE-ProRule" id="PRU00277"/>
    </source>
</evidence>
<dbReference type="OrthoDB" id="77911at2759"/>
<keyword evidence="1" id="KW-0697">Rotamase</keyword>
<evidence type="ECO:0000313" key="3">
    <source>
        <dbReference type="EMBL" id="KIZ06351.1"/>
    </source>
</evidence>
<sequence>MESHSAKSLCCTQSMRLLSRSGYTKGYQGKRIGNTTVKDVPYEFVVGSGQAIAAFEEAVSTMKVGGIRRVEIPGARPELGYSLNRAERFTDELISPDLKIFK</sequence>
<dbReference type="STRING" id="145388.A0A0D2NPJ5"/>
<dbReference type="EMBL" id="KK100384">
    <property type="protein sequence ID" value="KIZ06351.1"/>
    <property type="molecule type" value="Genomic_DNA"/>
</dbReference>
<proteinExistence type="predicted"/>
<dbReference type="KEGG" id="mng:MNEG_1615"/>
<dbReference type="RefSeq" id="XP_013905370.1">
    <property type="nucleotide sequence ID" value="XM_014049916.1"/>
</dbReference>
<dbReference type="GeneID" id="25733881"/>
<dbReference type="PANTHER" id="PTHR47717:SF1">
    <property type="entry name" value="PEPTIDYL-PROLYL CIS-TRANS ISOMERASE FKBP19, CHLOROPLASTIC"/>
    <property type="match status" value="1"/>
</dbReference>
<dbReference type="PROSITE" id="PS50059">
    <property type="entry name" value="FKBP_PPIASE"/>
    <property type="match status" value="1"/>
</dbReference>
<dbReference type="InterPro" id="IPR001179">
    <property type="entry name" value="PPIase_FKBP_dom"/>
</dbReference>
<dbReference type="PANTHER" id="PTHR47717">
    <property type="entry name" value="PEPTIDYL-PROLYL CIS-TRANS ISOMERASE FKBP19, CHLOROPLASTIC"/>
    <property type="match status" value="1"/>
</dbReference>
<dbReference type="GO" id="GO:0009507">
    <property type="term" value="C:chloroplast"/>
    <property type="evidence" value="ECO:0007669"/>
    <property type="project" value="TreeGrafter"/>
</dbReference>
<keyword evidence="1 3" id="KW-0413">Isomerase</keyword>
<dbReference type="GO" id="GO:0003755">
    <property type="term" value="F:peptidyl-prolyl cis-trans isomerase activity"/>
    <property type="evidence" value="ECO:0007669"/>
    <property type="project" value="UniProtKB-KW"/>
</dbReference>
<dbReference type="SUPFAM" id="SSF54534">
    <property type="entry name" value="FKBP-like"/>
    <property type="match status" value="1"/>
</dbReference>
<dbReference type="GO" id="GO:0009579">
    <property type="term" value="C:thylakoid"/>
    <property type="evidence" value="ECO:0007669"/>
    <property type="project" value="TreeGrafter"/>
</dbReference>
<evidence type="ECO:0000313" key="4">
    <source>
        <dbReference type="Proteomes" id="UP000054498"/>
    </source>
</evidence>
<dbReference type="InterPro" id="IPR046357">
    <property type="entry name" value="PPIase_dom_sf"/>
</dbReference>
<evidence type="ECO:0000259" key="2">
    <source>
        <dbReference type="PROSITE" id="PS50059"/>
    </source>
</evidence>
<accession>A0A0D2NPJ5</accession>
<reference evidence="3 4" key="1">
    <citation type="journal article" date="2013" name="BMC Genomics">
        <title>Reconstruction of the lipid metabolism for the microalga Monoraphidium neglectum from its genome sequence reveals characteristics suitable for biofuel production.</title>
        <authorList>
            <person name="Bogen C."/>
            <person name="Al-Dilaimi A."/>
            <person name="Albersmeier A."/>
            <person name="Wichmann J."/>
            <person name="Grundmann M."/>
            <person name="Rupp O."/>
            <person name="Lauersen K.J."/>
            <person name="Blifernez-Klassen O."/>
            <person name="Kalinowski J."/>
            <person name="Goesmann A."/>
            <person name="Mussgnug J.H."/>
            <person name="Kruse O."/>
        </authorList>
    </citation>
    <scope>NUCLEOTIDE SEQUENCE [LARGE SCALE GENOMIC DNA]</scope>
    <source>
        <strain evidence="3 4">SAG 48.87</strain>
    </source>
</reference>
<dbReference type="AlphaFoldDB" id="A0A0D2NPJ5"/>
<dbReference type="Gene3D" id="3.10.50.40">
    <property type="match status" value="1"/>
</dbReference>
<dbReference type="EC" id="5.2.1.8" evidence="1"/>
<dbReference type="Pfam" id="PF00254">
    <property type="entry name" value="FKBP_C"/>
    <property type="match status" value="1"/>
</dbReference>
<feature type="domain" description="PPIase FKBP-type" evidence="2">
    <location>
        <begin position="13"/>
        <end position="73"/>
    </location>
</feature>
<comment type="catalytic activity">
    <reaction evidence="1">
        <text>[protein]-peptidylproline (omega=180) = [protein]-peptidylproline (omega=0)</text>
        <dbReference type="Rhea" id="RHEA:16237"/>
        <dbReference type="Rhea" id="RHEA-COMP:10747"/>
        <dbReference type="Rhea" id="RHEA-COMP:10748"/>
        <dbReference type="ChEBI" id="CHEBI:83833"/>
        <dbReference type="ChEBI" id="CHEBI:83834"/>
        <dbReference type="EC" id="5.2.1.8"/>
    </reaction>
</comment>
<dbReference type="InterPro" id="IPR044208">
    <property type="entry name" value="FKBP19-like"/>
</dbReference>
<gene>
    <name evidence="3" type="ORF">MNEG_1615</name>
</gene>
<name>A0A0D2NPJ5_9CHLO</name>
<organism evidence="3 4">
    <name type="scientific">Monoraphidium neglectum</name>
    <dbReference type="NCBI Taxonomy" id="145388"/>
    <lineage>
        <taxon>Eukaryota</taxon>
        <taxon>Viridiplantae</taxon>
        <taxon>Chlorophyta</taxon>
        <taxon>core chlorophytes</taxon>
        <taxon>Chlorophyceae</taxon>
        <taxon>CS clade</taxon>
        <taxon>Sphaeropleales</taxon>
        <taxon>Selenastraceae</taxon>
        <taxon>Monoraphidium</taxon>
    </lineage>
</organism>